<evidence type="ECO:0000313" key="1">
    <source>
        <dbReference type="EMBL" id="AIT08964.1"/>
    </source>
</evidence>
<sequence>MSKQSQNTKHLFFIDIKNGYMTNKDHEFNLDVNDKVLFDKSIKAEPNNIAIIKNYQDEYN</sequence>
<keyword evidence="2" id="KW-1185">Reference proteome</keyword>
<gene>
    <name evidence="1" type="ORF">LO80_02505</name>
</gene>
<dbReference type="STRING" id="1547445.LO80_02505"/>
<dbReference type="EMBL" id="CP009574">
    <property type="protein sequence ID" value="AIT08964.1"/>
    <property type="molecule type" value="Genomic_DNA"/>
</dbReference>
<protein>
    <submittedName>
        <fullName evidence="1">Uncharacterized protein</fullName>
    </submittedName>
</protein>
<organism evidence="1 2">
    <name type="scientific">Candidatus Francisella endociliophora</name>
    <dbReference type="NCBI Taxonomy" id="653937"/>
    <lineage>
        <taxon>Bacteria</taxon>
        <taxon>Pseudomonadati</taxon>
        <taxon>Pseudomonadota</taxon>
        <taxon>Gammaproteobacteria</taxon>
        <taxon>Thiotrichales</taxon>
        <taxon>Francisellaceae</taxon>
        <taxon>Francisella</taxon>
    </lineage>
</organism>
<dbReference type="RefSeq" id="WP_040008254.1">
    <property type="nucleotide sequence ID" value="NZ_CP009574.1"/>
</dbReference>
<evidence type="ECO:0000313" key="2">
    <source>
        <dbReference type="Proteomes" id="UP000029672"/>
    </source>
</evidence>
<dbReference type="Proteomes" id="UP000029672">
    <property type="component" value="Chromosome"/>
</dbReference>
<reference evidence="1 2" key="1">
    <citation type="submission" date="2014-10" db="EMBL/GenBank/DDBJ databases">
        <title>Whole genome sequence of Francisella endociliophora strain FSC1006, isolated from a laboratory culture of the marine ciliate Euplotes raikovi.</title>
        <authorList>
            <person name="Granberg M."/>
            <person name="Backman S."/>
            <person name="Lundmark E."/>
            <person name="Nilsson E."/>
            <person name="Karlsson E."/>
            <person name="Thelaus J."/>
            <person name="Ohrman C."/>
            <person name="Larkeryd A."/>
            <person name="Stenberg P."/>
        </authorList>
    </citation>
    <scope>NUCLEOTIDE SEQUENCE [LARGE SCALE GENOMIC DNA]</scope>
    <source>
        <strain evidence="1 2">FSC1006</strain>
    </source>
</reference>
<dbReference type="HOGENOM" id="CLU_2934781_0_0_6"/>
<name>A0A097EN24_9GAMM</name>
<dbReference type="AlphaFoldDB" id="A0A097EN24"/>
<proteinExistence type="predicted"/>
<dbReference type="KEGG" id="frf:LO80_02505"/>
<dbReference type="OrthoDB" id="9992486at2"/>
<accession>A0A097EN24</accession>